<comment type="caution">
    <text evidence="1">The sequence shown here is derived from an EMBL/GenBank/DDBJ whole genome shotgun (WGS) entry which is preliminary data.</text>
</comment>
<accession>A0A839EYM4</accession>
<sequence length="68" mass="7908">MHTPWIPSSIALPHEGQPVEFVLDHRQIAIEGTYTRQVFRSRWTSYEVERVGTWRLADLLHARDHAAA</sequence>
<dbReference type="AlphaFoldDB" id="A0A839EYM4"/>
<evidence type="ECO:0000313" key="1">
    <source>
        <dbReference type="EMBL" id="MBA8886842.1"/>
    </source>
</evidence>
<name>A0A839EYM4_9GAMM</name>
<reference evidence="1 2" key="1">
    <citation type="submission" date="2020-07" db="EMBL/GenBank/DDBJ databases">
        <title>Genomic Encyclopedia of Type Strains, Phase IV (KMG-V): Genome sequencing to study the core and pangenomes of soil and plant-associated prokaryotes.</title>
        <authorList>
            <person name="Whitman W."/>
        </authorList>
    </citation>
    <scope>NUCLEOTIDE SEQUENCE [LARGE SCALE GENOMIC DNA]</scope>
    <source>
        <strain evidence="1 2">RH2WT43</strain>
    </source>
</reference>
<protein>
    <submittedName>
        <fullName evidence="1">Uncharacterized protein</fullName>
    </submittedName>
</protein>
<organism evidence="1 2">
    <name type="scientific">Dokdonella fugitiva</name>
    <dbReference type="NCBI Taxonomy" id="328517"/>
    <lineage>
        <taxon>Bacteria</taxon>
        <taxon>Pseudomonadati</taxon>
        <taxon>Pseudomonadota</taxon>
        <taxon>Gammaproteobacteria</taxon>
        <taxon>Lysobacterales</taxon>
        <taxon>Rhodanobacteraceae</taxon>
        <taxon>Dokdonella</taxon>
    </lineage>
</organism>
<dbReference type="Proteomes" id="UP000550401">
    <property type="component" value="Unassembled WGS sequence"/>
</dbReference>
<gene>
    <name evidence="1" type="ORF">FHW12_001033</name>
</gene>
<keyword evidence="2" id="KW-1185">Reference proteome</keyword>
<dbReference type="EMBL" id="JACGXL010000001">
    <property type="protein sequence ID" value="MBA8886842.1"/>
    <property type="molecule type" value="Genomic_DNA"/>
</dbReference>
<proteinExistence type="predicted"/>
<evidence type="ECO:0000313" key="2">
    <source>
        <dbReference type="Proteomes" id="UP000550401"/>
    </source>
</evidence>